<gene>
    <name evidence="1" type="ORF">QPK29_025935</name>
</gene>
<organism evidence="1 2">
    <name type="scientific">Massilia orientalis</name>
    <dbReference type="NCBI Taxonomy" id="3050128"/>
    <lineage>
        <taxon>Bacteria</taxon>
        <taxon>Pseudomonadati</taxon>
        <taxon>Pseudomonadota</taxon>
        <taxon>Betaproteobacteria</taxon>
        <taxon>Burkholderiales</taxon>
        <taxon>Oxalobacteraceae</taxon>
        <taxon>Telluria group</taxon>
        <taxon>Massilia</taxon>
    </lineage>
</organism>
<sequence length="159" mass="16930">MNEIHRHIEQQALSVNGGSMDRVEAMLVAQAHTLDVIFNMMAQRAANNLGSGYLEATEAYLRLALKAQSQSRATLQTLSDVKNPRSATFIKQANIAEQQQVNNGPVGVSADIARTREKDITPTNELLEASHGERMDFGAPAAASGADPVMATLGAVDGA</sequence>
<proteinExistence type="predicted"/>
<protein>
    <submittedName>
        <fullName evidence="1">Uncharacterized protein</fullName>
    </submittedName>
</protein>
<name>A0ACC7MGH1_9BURK</name>
<keyword evidence="2" id="KW-1185">Reference proteome</keyword>
<dbReference type="EMBL" id="JASNRB020000019">
    <property type="protein sequence ID" value="MFJ1471175.1"/>
    <property type="molecule type" value="Genomic_DNA"/>
</dbReference>
<evidence type="ECO:0000313" key="1">
    <source>
        <dbReference type="EMBL" id="MFJ1471175.1"/>
    </source>
</evidence>
<reference evidence="1" key="1">
    <citation type="submission" date="2024-11" db="EMBL/GenBank/DDBJ databases">
        <title>Description of Massilia orientalis sp. nov., isolated from rhizosphere soil of Ageratina adenophora.</title>
        <authorList>
            <person name="Wang Y."/>
        </authorList>
    </citation>
    <scope>NUCLEOTIDE SEQUENCE</scope>
    <source>
        <strain evidence="1">YIM B02787</strain>
    </source>
</reference>
<accession>A0ACC7MGH1</accession>
<evidence type="ECO:0000313" key="2">
    <source>
        <dbReference type="Proteomes" id="UP001168096"/>
    </source>
</evidence>
<comment type="caution">
    <text evidence="1">The sequence shown here is derived from an EMBL/GenBank/DDBJ whole genome shotgun (WGS) entry which is preliminary data.</text>
</comment>
<dbReference type="Proteomes" id="UP001168096">
    <property type="component" value="Unassembled WGS sequence"/>
</dbReference>